<feature type="transmembrane region" description="Helical" evidence="6">
    <location>
        <begin position="91"/>
        <end position="108"/>
    </location>
</feature>
<dbReference type="PANTHER" id="PTHR43791:SF48">
    <property type="entry name" value="TRANSPORTER, PUTATIVE (AFU_ORTHOLOGUE AFUA_4G01000)-RELATED"/>
    <property type="match status" value="1"/>
</dbReference>
<feature type="transmembrane region" description="Helical" evidence="6">
    <location>
        <begin position="179"/>
        <end position="200"/>
    </location>
</feature>
<feature type="transmembrane region" description="Helical" evidence="6">
    <location>
        <begin position="375"/>
        <end position="397"/>
    </location>
</feature>
<feature type="transmembrane region" description="Helical" evidence="6">
    <location>
        <begin position="351"/>
        <end position="369"/>
    </location>
</feature>
<feature type="transmembrane region" description="Helical" evidence="6">
    <location>
        <begin position="53"/>
        <end position="71"/>
    </location>
</feature>
<evidence type="ECO:0000259" key="7">
    <source>
        <dbReference type="PROSITE" id="PS50850"/>
    </source>
</evidence>
<feature type="transmembrane region" description="Helical" evidence="6">
    <location>
        <begin position="279"/>
        <end position="306"/>
    </location>
</feature>
<dbReference type="InterPro" id="IPR036259">
    <property type="entry name" value="MFS_trans_sf"/>
</dbReference>
<protein>
    <submittedName>
        <fullName evidence="8">MFS transporter</fullName>
    </submittedName>
</protein>
<keyword evidence="2" id="KW-0813">Transport</keyword>
<dbReference type="GO" id="GO:0022857">
    <property type="term" value="F:transmembrane transporter activity"/>
    <property type="evidence" value="ECO:0007669"/>
    <property type="project" value="InterPro"/>
</dbReference>
<sequence length="501" mass="55395">MSASDIDTEKQSIHQVEEVALHGHVATDKHGHALIQIDPAAEARLRRKMDIRILPVVALMYLFCFIDRANIGNARVAGLEKDLHLKGYDYNILLTAFYTAYVVFEFPCQMINKAVGPGKTLPIFSFLFGLFTMAMAFVHTFGAAIAVRFLLGIAEGAVFPGIAFYLSRFYRKDELGFRLACYVVCAPAAGAVSGLLASGILKIHSIGWLRQWRMIFLIEGIISMGISIISYFVLADRPEVCSWLTPEEKALAEARIKIDNVGSTVVVDRIHWKAVWAGIFNPVTLASSFIFLFDNTVVQGVGFYLVSIIKSIYPTSSTIRVQLLSVPPYVVGSLTTLATGYFSWKTRNRTLYMMISAPFVMLGFAMYIGSMNPHVRYAAAFMVAVGAFSFGALCTAFSAANVTSDTSRAAALGTTVFMGNVGGLISTWTFLPRHAPRYLPGNAFNLFGSSVMLILSVGVWLWMRKENRAKENGRDDHLLEGKTEEEIADLNQKHPAFRFAY</sequence>
<dbReference type="PROSITE" id="PS50850">
    <property type="entry name" value="MFS"/>
    <property type="match status" value="1"/>
</dbReference>
<keyword evidence="4 6" id="KW-1133">Transmembrane helix</keyword>
<dbReference type="Pfam" id="PF07690">
    <property type="entry name" value="MFS_1"/>
    <property type="match status" value="1"/>
</dbReference>
<organism evidence="8 9">
    <name type="scientific">Rhodotorula toruloides</name>
    <name type="common">Yeast</name>
    <name type="synonym">Rhodosporidium toruloides</name>
    <dbReference type="NCBI Taxonomy" id="5286"/>
    <lineage>
        <taxon>Eukaryota</taxon>
        <taxon>Fungi</taxon>
        <taxon>Dikarya</taxon>
        <taxon>Basidiomycota</taxon>
        <taxon>Pucciniomycotina</taxon>
        <taxon>Microbotryomycetes</taxon>
        <taxon>Sporidiobolales</taxon>
        <taxon>Sporidiobolaceae</taxon>
        <taxon>Rhodotorula</taxon>
    </lineage>
</organism>
<gene>
    <name evidence="8" type="ORF">Rt10032_c04g1947</name>
</gene>
<evidence type="ECO:0000256" key="4">
    <source>
        <dbReference type="ARBA" id="ARBA00022989"/>
    </source>
</evidence>
<dbReference type="Gene3D" id="1.20.1250.20">
    <property type="entry name" value="MFS general substrate transporter like domains"/>
    <property type="match status" value="2"/>
</dbReference>
<dbReference type="EMBL" id="BJWK01000004">
    <property type="protein sequence ID" value="GEM07930.1"/>
    <property type="molecule type" value="Genomic_DNA"/>
</dbReference>
<comment type="caution">
    <text evidence="8">The sequence shown here is derived from an EMBL/GenBank/DDBJ whole genome shotgun (WGS) entry which is preliminary data.</text>
</comment>
<dbReference type="AlphaFoldDB" id="A0A511KC14"/>
<accession>A0A511KC14</accession>
<evidence type="ECO:0000256" key="1">
    <source>
        <dbReference type="ARBA" id="ARBA00004141"/>
    </source>
</evidence>
<proteinExistence type="predicted"/>
<evidence type="ECO:0000256" key="5">
    <source>
        <dbReference type="ARBA" id="ARBA00023136"/>
    </source>
</evidence>
<feature type="domain" description="Major facilitator superfamily (MFS) profile" evidence="7">
    <location>
        <begin position="53"/>
        <end position="466"/>
    </location>
</feature>
<evidence type="ECO:0000256" key="3">
    <source>
        <dbReference type="ARBA" id="ARBA00022692"/>
    </source>
</evidence>
<dbReference type="InterPro" id="IPR020846">
    <property type="entry name" value="MFS_dom"/>
</dbReference>
<feature type="transmembrane region" description="Helical" evidence="6">
    <location>
        <begin position="409"/>
        <end position="431"/>
    </location>
</feature>
<feature type="transmembrane region" description="Helical" evidence="6">
    <location>
        <begin position="326"/>
        <end position="344"/>
    </location>
</feature>
<dbReference type="Proteomes" id="UP000321518">
    <property type="component" value="Unassembled WGS sequence"/>
</dbReference>
<dbReference type="OrthoDB" id="2962993at2759"/>
<name>A0A511KC14_RHOTO</name>
<dbReference type="GO" id="GO:0016020">
    <property type="term" value="C:membrane"/>
    <property type="evidence" value="ECO:0007669"/>
    <property type="project" value="UniProtKB-SubCell"/>
</dbReference>
<keyword evidence="3 6" id="KW-0812">Transmembrane</keyword>
<dbReference type="FunFam" id="1.20.1250.20:FF:000013">
    <property type="entry name" value="MFS general substrate transporter"/>
    <property type="match status" value="1"/>
</dbReference>
<feature type="transmembrane region" description="Helical" evidence="6">
    <location>
        <begin position="145"/>
        <end position="167"/>
    </location>
</feature>
<reference evidence="8 9" key="1">
    <citation type="submission" date="2019-07" db="EMBL/GenBank/DDBJ databases">
        <title>Rhodotorula toruloides NBRC10032 genome sequencing.</title>
        <authorList>
            <person name="Shida Y."/>
            <person name="Takaku H."/>
            <person name="Ogasawara W."/>
            <person name="Mori K."/>
        </authorList>
    </citation>
    <scope>NUCLEOTIDE SEQUENCE [LARGE SCALE GENOMIC DNA]</scope>
    <source>
        <strain evidence="8 9">NBRC10032</strain>
    </source>
</reference>
<dbReference type="FunFam" id="1.20.1250.20:FF:000018">
    <property type="entry name" value="MFS transporter permease"/>
    <property type="match status" value="1"/>
</dbReference>
<feature type="transmembrane region" description="Helical" evidence="6">
    <location>
        <begin position="120"/>
        <end position="139"/>
    </location>
</feature>
<evidence type="ECO:0000256" key="2">
    <source>
        <dbReference type="ARBA" id="ARBA00022448"/>
    </source>
</evidence>
<evidence type="ECO:0000256" key="6">
    <source>
        <dbReference type="SAM" id="Phobius"/>
    </source>
</evidence>
<dbReference type="InterPro" id="IPR011701">
    <property type="entry name" value="MFS"/>
</dbReference>
<keyword evidence="5 6" id="KW-0472">Membrane</keyword>
<dbReference type="PANTHER" id="PTHR43791">
    <property type="entry name" value="PERMEASE-RELATED"/>
    <property type="match status" value="1"/>
</dbReference>
<dbReference type="SUPFAM" id="SSF103473">
    <property type="entry name" value="MFS general substrate transporter"/>
    <property type="match status" value="1"/>
</dbReference>
<feature type="transmembrane region" description="Helical" evidence="6">
    <location>
        <begin position="443"/>
        <end position="463"/>
    </location>
</feature>
<feature type="transmembrane region" description="Helical" evidence="6">
    <location>
        <begin position="212"/>
        <end position="234"/>
    </location>
</feature>
<evidence type="ECO:0000313" key="9">
    <source>
        <dbReference type="Proteomes" id="UP000321518"/>
    </source>
</evidence>
<evidence type="ECO:0000313" key="8">
    <source>
        <dbReference type="EMBL" id="GEM07930.1"/>
    </source>
</evidence>
<comment type="subcellular location">
    <subcellularLocation>
        <location evidence="1">Membrane</location>
        <topology evidence="1">Multi-pass membrane protein</topology>
    </subcellularLocation>
</comment>